<accession>X1UX82</accession>
<gene>
    <name evidence="2" type="ORF">S12H4_35206</name>
</gene>
<organism evidence="2">
    <name type="scientific">marine sediment metagenome</name>
    <dbReference type="NCBI Taxonomy" id="412755"/>
    <lineage>
        <taxon>unclassified sequences</taxon>
        <taxon>metagenomes</taxon>
        <taxon>ecological metagenomes</taxon>
    </lineage>
</organism>
<dbReference type="GO" id="GO:0003924">
    <property type="term" value="F:GTPase activity"/>
    <property type="evidence" value="ECO:0007669"/>
    <property type="project" value="InterPro"/>
</dbReference>
<dbReference type="PRINTS" id="PR00315">
    <property type="entry name" value="ELONGATNFCT"/>
</dbReference>
<proteinExistence type="predicted"/>
<dbReference type="FunFam" id="3.40.50.300:FF:000055">
    <property type="entry name" value="GTP-binding protein TypA"/>
    <property type="match status" value="1"/>
</dbReference>
<dbReference type="GO" id="GO:1990904">
    <property type="term" value="C:ribonucleoprotein complex"/>
    <property type="evidence" value="ECO:0007669"/>
    <property type="project" value="TreeGrafter"/>
</dbReference>
<dbReference type="InterPro" id="IPR047041">
    <property type="entry name" value="BipA_GTP-bd_dom"/>
</dbReference>
<dbReference type="AlphaFoldDB" id="X1UX82"/>
<dbReference type="InterPro" id="IPR027417">
    <property type="entry name" value="P-loop_NTPase"/>
</dbReference>
<dbReference type="PANTHER" id="PTHR42908:SF8">
    <property type="entry name" value="TR-TYPE G DOMAIN-CONTAINING PROTEIN"/>
    <property type="match status" value="1"/>
</dbReference>
<dbReference type="GO" id="GO:0005829">
    <property type="term" value="C:cytosol"/>
    <property type="evidence" value="ECO:0007669"/>
    <property type="project" value="TreeGrafter"/>
</dbReference>
<dbReference type="NCBIfam" id="TIGR00231">
    <property type="entry name" value="small_GTP"/>
    <property type="match status" value="1"/>
</dbReference>
<dbReference type="InterPro" id="IPR000795">
    <property type="entry name" value="T_Tr_GTP-bd_dom"/>
</dbReference>
<sequence>MNYRNDIRNIAIIAHVDHGKTTLVDTMLKQSKVFRNNQAVGDLIMDSNTLEREKGITIMAKNTAVVYRGVKINIIDTPGHADFSGEVERVINMADGCLLLVDSVEGPMPQTKFVLRHALQKGLKTIVVINKTDRPNSRIAEVNRLVQDLFLELATSMDQLDFHVLYTSAREGYCGHRTGYARQRYQSAFRLYLG</sequence>
<dbReference type="GO" id="GO:0005525">
    <property type="term" value="F:GTP binding"/>
    <property type="evidence" value="ECO:0007669"/>
    <property type="project" value="InterPro"/>
</dbReference>
<dbReference type="Gene3D" id="3.40.50.300">
    <property type="entry name" value="P-loop containing nucleotide triphosphate hydrolases"/>
    <property type="match status" value="1"/>
</dbReference>
<comment type="caution">
    <text evidence="2">The sequence shown here is derived from an EMBL/GenBank/DDBJ whole genome shotgun (WGS) entry which is preliminary data.</text>
</comment>
<feature type="domain" description="Tr-type G" evidence="1">
    <location>
        <begin position="5"/>
        <end position="194"/>
    </location>
</feature>
<evidence type="ECO:0000313" key="2">
    <source>
        <dbReference type="EMBL" id="GAI96954.1"/>
    </source>
</evidence>
<dbReference type="PROSITE" id="PS00301">
    <property type="entry name" value="G_TR_1"/>
    <property type="match status" value="1"/>
</dbReference>
<dbReference type="SUPFAM" id="SSF52540">
    <property type="entry name" value="P-loop containing nucleoside triphosphate hydrolases"/>
    <property type="match status" value="1"/>
</dbReference>
<dbReference type="PANTHER" id="PTHR42908">
    <property type="entry name" value="TRANSLATION ELONGATION FACTOR-RELATED"/>
    <property type="match status" value="1"/>
</dbReference>
<reference evidence="2" key="1">
    <citation type="journal article" date="2014" name="Front. Microbiol.">
        <title>High frequency of phylogenetically diverse reductive dehalogenase-homologous genes in deep subseafloor sedimentary metagenomes.</title>
        <authorList>
            <person name="Kawai M."/>
            <person name="Futagami T."/>
            <person name="Toyoda A."/>
            <person name="Takaki Y."/>
            <person name="Nishi S."/>
            <person name="Hori S."/>
            <person name="Arai W."/>
            <person name="Tsubouchi T."/>
            <person name="Morono Y."/>
            <person name="Uchiyama I."/>
            <person name="Ito T."/>
            <person name="Fujiyama A."/>
            <person name="Inagaki F."/>
            <person name="Takami H."/>
        </authorList>
    </citation>
    <scope>NUCLEOTIDE SEQUENCE</scope>
    <source>
        <strain evidence="2">Expedition CK06-06</strain>
    </source>
</reference>
<dbReference type="EMBL" id="BARW01020893">
    <property type="protein sequence ID" value="GAI96954.1"/>
    <property type="molecule type" value="Genomic_DNA"/>
</dbReference>
<dbReference type="Pfam" id="PF00009">
    <property type="entry name" value="GTP_EFTU"/>
    <property type="match status" value="1"/>
</dbReference>
<protein>
    <recommendedName>
        <fullName evidence="1">Tr-type G domain-containing protein</fullName>
    </recommendedName>
</protein>
<dbReference type="CDD" id="cd01891">
    <property type="entry name" value="TypA_BipA"/>
    <property type="match status" value="1"/>
</dbReference>
<dbReference type="PROSITE" id="PS51722">
    <property type="entry name" value="G_TR_2"/>
    <property type="match status" value="1"/>
</dbReference>
<evidence type="ECO:0000259" key="1">
    <source>
        <dbReference type="PROSITE" id="PS51722"/>
    </source>
</evidence>
<dbReference type="InterPro" id="IPR031157">
    <property type="entry name" value="G_TR_CS"/>
</dbReference>
<dbReference type="InterPro" id="IPR005225">
    <property type="entry name" value="Small_GTP-bd"/>
</dbReference>
<name>X1UX82_9ZZZZ</name>